<evidence type="ECO:0000313" key="2">
    <source>
        <dbReference type="Proteomes" id="UP000677918"/>
    </source>
</evidence>
<dbReference type="GO" id="GO:0016746">
    <property type="term" value="F:acyltransferase activity"/>
    <property type="evidence" value="ECO:0007669"/>
    <property type="project" value="InterPro"/>
</dbReference>
<dbReference type="Gene3D" id="3.40.47.10">
    <property type="match status" value="1"/>
</dbReference>
<dbReference type="RefSeq" id="WP_213412150.1">
    <property type="nucleotide sequence ID" value="NZ_BOVK01000027.1"/>
</dbReference>
<gene>
    <name evidence="1" type="ORF">XYCOK13_21700</name>
</gene>
<sequence length="343" mass="38082">MFYLSHLTACPVKEHGFGERDTLVRQPERAPSPLVLPSPDTRTLLQNTVPALYKEYGIETADSDEAEIPLPSSVPVAPGHSAAGLALEAVERLAGLDESIRRSGQYLIYAHDTPEPSFYLTPALLLKKRAGLRQVQPLAISGCGSVSFACAVEMLMCMSAEGDPPGARSIVVVSDQLAPPMPRFWQDHYPYGDAAAACICSPEHGTWEIHDLIIEEWPYLAYQPYAWNEQEIRLHEQLLLERSCTALQRFKDKHSRSFSAIRYALVQHISQAFLHTLSSRLEGISVYKRSYAPACNLLGSDCLISLHELEMRGMILPGETVLLIMAGPLSRVSLMLLRRTEVE</sequence>
<keyword evidence="2" id="KW-1185">Reference proteome</keyword>
<organism evidence="1 2">
    <name type="scientific">Xylanibacillus composti</name>
    <dbReference type="NCBI Taxonomy" id="1572762"/>
    <lineage>
        <taxon>Bacteria</taxon>
        <taxon>Bacillati</taxon>
        <taxon>Bacillota</taxon>
        <taxon>Bacilli</taxon>
        <taxon>Bacillales</taxon>
        <taxon>Paenibacillaceae</taxon>
        <taxon>Xylanibacillus</taxon>
    </lineage>
</organism>
<reference evidence="1" key="1">
    <citation type="submission" date="2021-04" db="EMBL/GenBank/DDBJ databases">
        <title>Draft genome sequence of Xylanibacillus composti strain K13.</title>
        <authorList>
            <person name="Uke A."/>
            <person name="Chhe C."/>
            <person name="Baramee S."/>
            <person name="Kosugi A."/>
        </authorList>
    </citation>
    <scope>NUCLEOTIDE SEQUENCE</scope>
    <source>
        <strain evidence="1">K13</strain>
    </source>
</reference>
<dbReference type="AlphaFoldDB" id="A0A8J4H4G9"/>
<comment type="caution">
    <text evidence="1">The sequence shown here is derived from an EMBL/GenBank/DDBJ whole genome shotgun (WGS) entry which is preliminary data.</text>
</comment>
<dbReference type="InterPro" id="IPR016039">
    <property type="entry name" value="Thiolase-like"/>
</dbReference>
<dbReference type="EMBL" id="BOVK01000027">
    <property type="protein sequence ID" value="GIQ69346.1"/>
    <property type="molecule type" value="Genomic_DNA"/>
</dbReference>
<evidence type="ECO:0000313" key="1">
    <source>
        <dbReference type="EMBL" id="GIQ69346.1"/>
    </source>
</evidence>
<accession>A0A8J4H4G9</accession>
<dbReference type="Proteomes" id="UP000677918">
    <property type="component" value="Unassembled WGS sequence"/>
</dbReference>
<name>A0A8J4H4G9_9BACL</name>
<protein>
    <recommendedName>
        <fullName evidence="3">Beta-ketoacyl-[acyl-carrier-protein] synthase III C-terminal domain-containing protein</fullName>
    </recommendedName>
</protein>
<proteinExistence type="predicted"/>
<evidence type="ECO:0008006" key="3">
    <source>
        <dbReference type="Google" id="ProtNLM"/>
    </source>
</evidence>